<dbReference type="RefSeq" id="XP_058332889.1">
    <property type="nucleotide sequence ID" value="XM_058473886.1"/>
</dbReference>
<evidence type="ECO:0000313" key="1">
    <source>
        <dbReference type="EMBL" id="KAJ5239970.1"/>
    </source>
</evidence>
<dbReference type="GeneID" id="83201189"/>
<dbReference type="Pfam" id="PF10906">
    <property type="entry name" value="Mrx7"/>
    <property type="match status" value="1"/>
</dbReference>
<proteinExistence type="predicted"/>
<dbReference type="OrthoDB" id="4138121at2759"/>
<name>A0A9W9P921_9EURO</name>
<organism evidence="1 2">
    <name type="scientific">Penicillium chermesinum</name>
    <dbReference type="NCBI Taxonomy" id="63820"/>
    <lineage>
        <taxon>Eukaryota</taxon>
        <taxon>Fungi</taxon>
        <taxon>Dikarya</taxon>
        <taxon>Ascomycota</taxon>
        <taxon>Pezizomycotina</taxon>
        <taxon>Eurotiomycetes</taxon>
        <taxon>Eurotiomycetidae</taxon>
        <taxon>Eurotiales</taxon>
        <taxon>Aspergillaceae</taxon>
        <taxon>Penicillium</taxon>
    </lineage>
</organism>
<dbReference type="InterPro" id="IPR020301">
    <property type="entry name" value="Mrx7"/>
</dbReference>
<reference evidence="1" key="2">
    <citation type="journal article" date="2023" name="IMA Fungus">
        <title>Comparative genomic study of the Penicillium genus elucidates a diverse pangenome and 15 lateral gene transfer events.</title>
        <authorList>
            <person name="Petersen C."/>
            <person name="Sorensen T."/>
            <person name="Nielsen M.R."/>
            <person name="Sondergaard T.E."/>
            <person name="Sorensen J.L."/>
            <person name="Fitzpatrick D.A."/>
            <person name="Frisvad J.C."/>
            <person name="Nielsen K.L."/>
        </authorList>
    </citation>
    <scope>NUCLEOTIDE SEQUENCE</scope>
    <source>
        <strain evidence="1">IBT 19713</strain>
    </source>
</reference>
<protein>
    <submittedName>
        <fullName evidence="1">Uncharacterized protein</fullName>
    </submittedName>
</protein>
<reference evidence="1" key="1">
    <citation type="submission" date="2022-11" db="EMBL/GenBank/DDBJ databases">
        <authorList>
            <person name="Petersen C."/>
        </authorList>
    </citation>
    <scope>NUCLEOTIDE SEQUENCE</scope>
    <source>
        <strain evidence="1">IBT 19713</strain>
    </source>
</reference>
<dbReference type="Proteomes" id="UP001150941">
    <property type="component" value="Unassembled WGS sequence"/>
</dbReference>
<accession>A0A9W9P921</accession>
<comment type="caution">
    <text evidence="1">The sequence shown here is derived from an EMBL/GenBank/DDBJ whole genome shotgun (WGS) entry which is preliminary data.</text>
</comment>
<sequence>MLFRVIQLLLSAQGATWLHNRLLRSPTFHKMVGHIHQRVQYHRHGIPMEESRTSLPGHGDRFQRFFSHFKDEFKNQLKGKPTEKF</sequence>
<keyword evidence="2" id="KW-1185">Reference proteome</keyword>
<evidence type="ECO:0000313" key="2">
    <source>
        <dbReference type="Proteomes" id="UP001150941"/>
    </source>
</evidence>
<dbReference type="EMBL" id="JAPQKS010000003">
    <property type="protein sequence ID" value="KAJ5239970.1"/>
    <property type="molecule type" value="Genomic_DNA"/>
</dbReference>
<dbReference type="AlphaFoldDB" id="A0A9W9P921"/>
<gene>
    <name evidence="1" type="ORF">N7468_004589</name>
</gene>